<proteinExistence type="predicted"/>
<evidence type="ECO:0000313" key="1">
    <source>
        <dbReference type="EMBL" id="KAI3790054.1"/>
    </source>
</evidence>
<evidence type="ECO:0000313" key="2">
    <source>
        <dbReference type="Proteomes" id="UP001055811"/>
    </source>
</evidence>
<accession>A0ACB9H2Y7</accession>
<organism evidence="1 2">
    <name type="scientific">Cichorium intybus</name>
    <name type="common">Chicory</name>
    <dbReference type="NCBI Taxonomy" id="13427"/>
    <lineage>
        <taxon>Eukaryota</taxon>
        <taxon>Viridiplantae</taxon>
        <taxon>Streptophyta</taxon>
        <taxon>Embryophyta</taxon>
        <taxon>Tracheophyta</taxon>
        <taxon>Spermatophyta</taxon>
        <taxon>Magnoliopsida</taxon>
        <taxon>eudicotyledons</taxon>
        <taxon>Gunneridae</taxon>
        <taxon>Pentapetalae</taxon>
        <taxon>asterids</taxon>
        <taxon>campanulids</taxon>
        <taxon>Asterales</taxon>
        <taxon>Asteraceae</taxon>
        <taxon>Cichorioideae</taxon>
        <taxon>Cichorieae</taxon>
        <taxon>Cichoriinae</taxon>
        <taxon>Cichorium</taxon>
    </lineage>
</organism>
<dbReference type="EMBL" id="CM042009">
    <property type="protein sequence ID" value="KAI3790054.1"/>
    <property type="molecule type" value="Genomic_DNA"/>
</dbReference>
<comment type="caution">
    <text evidence="1">The sequence shown here is derived from an EMBL/GenBank/DDBJ whole genome shotgun (WGS) entry which is preliminary data.</text>
</comment>
<gene>
    <name evidence="1" type="ORF">L2E82_02866</name>
</gene>
<protein>
    <submittedName>
        <fullName evidence="1">Uncharacterized protein</fullName>
    </submittedName>
</protein>
<dbReference type="Proteomes" id="UP001055811">
    <property type="component" value="Linkage Group LG01"/>
</dbReference>
<reference evidence="1 2" key="2">
    <citation type="journal article" date="2022" name="Mol. Ecol. Resour.">
        <title>The genomes of chicory, endive, great burdock and yacon provide insights into Asteraceae paleo-polyploidization history and plant inulin production.</title>
        <authorList>
            <person name="Fan W."/>
            <person name="Wang S."/>
            <person name="Wang H."/>
            <person name="Wang A."/>
            <person name="Jiang F."/>
            <person name="Liu H."/>
            <person name="Zhao H."/>
            <person name="Xu D."/>
            <person name="Zhang Y."/>
        </authorList>
    </citation>
    <scope>NUCLEOTIDE SEQUENCE [LARGE SCALE GENOMIC DNA]</scope>
    <source>
        <strain evidence="2">cv. Punajuju</strain>
        <tissue evidence="1">Leaves</tissue>
    </source>
</reference>
<sequence>MTVLRVLIDRNITKLKKSIDSFKFKNDDVAYDYLLLLSAGPYKALMIVEWKAVQAAMFPYERAANERMALT</sequence>
<name>A0ACB9H2Y7_CICIN</name>
<keyword evidence="2" id="KW-1185">Reference proteome</keyword>
<reference evidence="2" key="1">
    <citation type="journal article" date="2022" name="Mol. Ecol. Resour.">
        <title>The genomes of chicory, endive, great burdock and yacon provide insights into Asteraceae palaeo-polyploidization history and plant inulin production.</title>
        <authorList>
            <person name="Fan W."/>
            <person name="Wang S."/>
            <person name="Wang H."/>
            <person name="Wang A."/>
            <person name="Jiang F."/>
            <person name="Liu H."/>
            <person name="Zhao H."/>
            <person name="Xu D."/>
            <person name="Zhang Y."/>
        </authorList>
    </citation>
    <scope>NUCLEOTIDE SEQUENCE [LARGE SCALE GENOMIC DNA]</scope>
    <source>
        <strain evidence="2">cv. Punajuju</strain>
    </source>
</reference>